<evidence type="ECO:0000256" key="1">
    <source>
        <dbReference type="SAM" id="MobiDB-lite"/>
    </source>
</evidence>
<feature type="region of interest" description="Disordered" evidence="1">
    <location>
        <begin position="1"/>
        <end position="36"/>
    </location>
</feature>
<organism evidence="3">
    <name type="scientific">Drosophila sechellia</name>
    <name type="common">Fruit fly</name>
    <dbReference type="NCBI Taxonomy" id="7238"/>
    <lineage>
        <taxon>Eukaryota</taxon>
        <taxon>Metazoa</taxon>
        <taxon>Ecdysozoa</taxon>
        <taxon>Arthropoda</taxon>
        <taxon>Hexapoda</taxon>
        <taxon>Insecta</taxon>
        <taxon>Pterygota</taxon>
        <taxon>Neoptera</taxon>
        <taxon>Endopterygota</taxon>
        <taxon>Diptera</taxon>
        <taxon>Brachycera</taxon>
        <taxon>Muscomorpha</taxon>
        <taxon>Ephydroidea</taxon>
        <taxon>Drosophilidae</taxon>
        <taxon>Drosophila</taxon>
        <taxon>Sophophora</taxon>
    </lineage>
</organism>
<dbReference type="EMBL" id="CH480842">
    <property type="protein sequence ID" value="EDW49697.1"/>
    <property type="molecule type" value="Genomic_DNA"/>
</dbReference>
<accession>B4IIF3</accession>
<reference evidence="2 3" key="1">
    <citation type="journal article" date="2007" name="Nature">
        <title>Evolution of genes and genomes on the Drosophila phylogeny.</title>
        <authorList>
            <consortium name="Drosophila 12 Genomes Consortium"/>
            <person name="Clark A.G."/>
            <person name="Eisen M.B."/>
            <person name="Smith D.R."/>
            <person name="Bergman C.M."/>
            <person name="Oliver B."/>
            <person name="Markow T.A."/>
            <person name="Kaufman T.C."/>
            <person name="Kellis M."/>
            <person name="Gelbart W."/>
            <person name="Iyer V.N."/>
            <person name="Pollard D.A."/>
            <person name="Sackton T.B."/>
            <person name="Larracuente A.M."/>
            <person name="Singh N.D."/>
            <person name="Abad J.P."/>
            <person name="Abt D.N."/>
            <person name="Adryan B."/>
            <person name="Aguade M."/>
            <person name="Akashi H."/>
            <person name="Anderson W.W."/>
            <person name="Aquadro C.F."/>
            <person name="Ardell D.H."/>
            <person name="Arguello R."/>
            <person name="Artieri C.G."/>
            <person name="Barbash D.A."/>
            <person name="Barker D."/>
            <person name="Barsanti P."/>
            <person name="Batterham P."/>
            <person name="Batzoglou S."/>
            <person name="Begun D."/>
            <person name="Bhutkar A."/>
            <person name="Blanco E."/>
            <person name="Bosak S.A."/>
            <person name="Bradley R.K."/>
            <person name="Brand A.D."/>
            <person name="Brent M.R."/>
            <person name="Brooks A.N."/>
            <person name="Brown R.H."/>
            <person name="Butlin R.K."/>
            <person name="Caggese C."/>
            <person name="Calvi B.R."/>
            <person name="Bernardo de Carvalho A."/>
            <person name="Caspi A."/>
            <person name="Castrezana S."/>
            <person name="Celniker S.E."/>
            <person name="Chang J.L."/>
            <person name="Chapple C."/>
            <person name="Chatterji S."/>
            <person name="Chinwalla A."/>
            <person name="Civetta A."/>
            <person name="Clifton S.W."/>
            <person name="Comeron J.M."/>
            <person name="Costello J.C."/>
            <person name="Coyne J.A."/>
            <person name="Daub J."/>
            <person name="David R.G."/>
            <person name="Delcher A.L."/>
            <person name="Delehaunty K."/>
            <person name="Do C.B."/>
            <person name="Ebling H."/>
            <person name="Edwards K."/>
            <person name="Eickbush T."/>
            <person name="Evans J.D."/>
            <person name="Filipski A."/>
            <person name="Findeiss S."/>
            <person name="Freyhult E."/>
            <person name="Fulton L."/>
            <person name="Fulton R."/>
            <person name="Garcia A.C."/>
            <person name="Gardiner A."/>
            <person name="Garfield D.A."/>
            <person name="Garvin B.E."/>
            <person name="Gibson G."/>
            <person name="Gilbert D."/>
            <person name="Gnerre S."/>
            <person name="Godfrey J."/>
            <person name="Good R."/>
            <person name="Gotea V."/>
            <person name="Gravely B."/>
            <person name="Greenberg A.J."/>
            <person name="Griffiths-Jones S."/>
            <person name="Gross S."/>
            <person name="Guigo R."/>
            <person name="Gustafson E.A."/>
            <person name="Haerty W."/>
            <person name="Hahn M.W."/>
            <person name="Halligan D.L."/>
            <person name="Halpern A.L."/>
            <person name="Halter G.M."/>
            <person name="Han M.V."/>
            <person name="Heger A."/>
            <person name="Hillier L."/>
            <person name="Hinrichs A.S."/>
            <person name="Holmes I."/>
            <person name="Hoskins R.A."/>
            <person name="Hubisz M.J."/>
            <person name="Hultmark D."/>
            <person name="Huntley M.A."/>
            <person name="Jaffe D.B."/>
            <person name="Jagadeeshan S."/>
            <person name="Jeck W.R."/>
            <person name="Johnson J."/>
            <person name="Jones C.D."/>
            <person name="Jordan W.C."/>
            <person name="Karpen G.H."/>
            <person name="Kataoka E."/>
            <person name="Keightley P.D."/>
            <person name="Kheradpour P."/>
            <person name="Kirkness E.F."/>
            <person name="Koerich L.B."/>
            <person name="Kristiansen K."/>
            <person name="Kudrna D."/>
            <person name="Kulathinal R.J."/>
            <person name="Kumar S."/>
            <person name="Kwok R."/>
            <person name="Lander E."/>
            <person name="Langley C.H."/>
            <person name="Lapoint R."/>
            <person name="Lazzaro B.P."/>
            <person name="Lee S.J."/>
            <person name="Levesque L."/>
            <person name="Li R."/>
            <person name="Lin C.F."/>
            <person name="Lin M.F."/>
            <person name="Lindblad-Toh K."/>
            <person name="Llopart A."/>
            <person name="Long M."/>
            <person name="Low L."/>
            <person name="Lozovsky E."/>
            <person name="Lu J."/>
            <person name="Luo M."/>
            <person name="Machado C.A."/>
            <person name="Makalowski W."/>
            <person name="Marzo M."/>
            <person name="Matsuda M."/>
            <person name="Matzkin L."/>
            <person name="McAllister B."/>
            <person name="McBride C.S."/>
            <person name="McKernan B."/>
            <person name="McKernan K."/>
            <person name="Mendez-Lago M."/>
            <person name="Minx P."/>
            <person name="Mollenhauer M.U."/>
            <person name="Montooth K."/>
            <person name="Mount S.M."/>
            <person name="Mu X."/>
            <person name="Myers E."/>
            <person name="Negre B."/>
            <person name="Newfeld S."/>
            <person name="Nielsen R."/>
            <person name="Noor M.A."/>
            <person name="O'Grady P."/>
            <person name="Pachter L."/>
            <person name="Papaceit M."/>
            <person name="Parisi M.J."/>
            <person name="Parisi M."/>
            <person name="Parts L."/>
            <person name="Pedersen J.S."/>
            <person name="Pesole G."/>
            <person name="Phillippy A.M."/>
            <person name="Ponting C.P."/>
            <person name="Pop M."/>
            <person name="Porcelli D."/>
            <person name="Powell J.R."/>
            <person name="Prohaska S."/>
            <person name="Pruitt K."/>
            <person name="Puig M."/>
            <person name="Quesneville H."/>
            <person name="Ram K.R."/>
            <person name="Rand D."/>
            <person name="Rasmussen M.D."/>
            <person name="Reed L.K."/>
            <person name="Reenan R."/>
            <person name="Reily A."/>
            <person name="Remington K.A."/>
            <person name="Rieger T.T."/>
            <person name="Ritchie M.G."/>
            <person name="Robin C."/>
            <person name="Rogers Y.H."/>
            <person name="Rohde C."/>
            <person name="Rozas J."/>
            <person name="Rubenfield M.J."/>
            <person name="Ruiz A."/>
            <person name="Russo S."/>
            <person name="Salzberg S.L."/>
            <person name="Sanchez-Gracia A."/>
            <person name="Saranga D.J."/>
            <person name="Sato H."/>
            <person name="Schaeffer S.W."/>
            <person name="Schatz M.C."/>
            <person name="Schlenke T."/>
            <person name="Schwartz R."/>
            <person name="Segarra C."/>
            <person name="Singh R.S."/>
            <person name="Sirot L."/>
            <person name="Sirota M."/>
            <person name="Sisneros N.B."/>
            <person name="Smith C.D."/>
            <person name="Smith T.F."/>
            <person name="Spieth J."/>
            <person name="Stage D.E."/>
            <person name="Stark A."/>
            <person name="Stephan W."/>
            <person name="Strausberg R.L."/>
            <person name="Strempel S."/>
            <person name="Sturgill D."/>
            <person name="Sutton G."/>
            <person name="Sutton G.G."/>
            <person name="Tao W."/>
            <person name="Teichmann S."/>
            <person name="Tobari Y.N."/>
            <person name="Tomimura Y."/>
            <person name="Tsolas J.M."/>
            <person name="Valente V.L."/>
            <person name="Venter E."/>
            <person name="Venter J.C."/>
            <person name="Vicario S."/>
            <person name="Vieira F.G."/>
            <person name="Vilella A.J."/>
            <person name="Villasante A."/>
            <person name="Walenz B."/>
            <person name="Wang J."/>
            <person name="Wasserman M."/>
            <person name="Watts T."/>
            <person name="Wilson D."/>
            <person name="Wilson R.K."/>
            <person name="Wing R.A."/>
            <person name="Wolfner M.F."/>
            <person name="Wong A."/>
            <person name="Wong G.K."/>
            <person name="Wu C.I."/>
            <person name="Wu G."/>
            <person name="Yamamoto D."/>
            <person name="Yang H.P."/>
            <person name="Yang S.P."/>
            <person name="Yorke J.A."/>
            <person name="Yoshida K."/>
            <person name="Zdobnov E."/>
            <person name="Zhang P."/>
            <person name="Zhang Y."/>
            <person name="Zimin A.V."/>
            <person name="Baldwin J."/>
            <person name="Abdouelleil A."/>
            <person name="Abdulkadir J."/>
            <person name="Abebe A."/>
            <person name="Abera B."/>
            <person name="Abreu J."/>
            <person name="Acer S.C."/>
            <person name="Aftuck L."/>
            <person name="Alexander A."/>
            <person name="An P."/>
            <person name="Anderson E."/>
            <person name="Anderson S."/>
            <person name="Arachi H."/>
            <person name="Azer M."/>
            <person name="Bachantsang P."/>
            <person name="Barry A."/>
            <person name="Bayul T."/>
            <person name="Berlin A."/>
            <person name="Bessette D."/>
            <person name="Bloom T."/>
            <person name="Blye J."/>
            <person name="Boguslavskiy L."/>
            <person name="Bonnet C."/>
            <person name="Boukhgalter B."/>
            <person name="Bourzgui I."/>
            <person name="Brown A."/>
            <person name="Cahill P."/>
            <person name="Channer S."/>
            <person name="Cheshatsang Y."/>
            <person name="Chuda L."/>
            <person name="Citroen M."/>
            <person name="Collymore A."/>
            <person name="Cooke P."/>
            <person name="Costello M."/>
            <person name="D'Aco K."/>
            <person name="Daza R."/>
            <person name="De Haan G."/>
            <person name="DeGray S."/>
            <person name="DeMaso C."/>
            <person name="Dhargay N."/>
            <person name="Dooley K."/>
            <person name="Dooley E."/>
            <person name="Doricent M."/>
            <person name="Dorje P."/>
            <person name="Dorjee K."/>
            <person name="Dupes A."/>
            <person name="Elong R."/>
            <person name="Falk J."/>
            <person name="Farina A."/>
            <person name="Faro S."/>
            <person name="Ferguson D."/>
            <person name="Fisher S."/>
            <person name="Foley C.D."/>
            <person name="Franke A."/>
            <person name="Friedrich D."/>
            <person name="Gadbois L."/>
            <person name="Gearin G."/>
            <person name="Gearin C.R."/>
            <person name="Giannoukos G."/>
            <person name="Goode T."/>
            <person name="Graham J."/>
            <person name="Grandbois E."/>
            <person name="Grewal S."/>
            <person name="Gyaltsen K."/>
            <person name="Hafez N."/>
            <person name="Hagos B."/>
            <person name="Hall J."/>
            <person name="Henson C."/>
            <person name="Hollinger A."/>
            <person name="Honan T."/>
            <person name="Huard M.D."/>
            <person name="Hughes L."/>
            <person name="Hurhula B."/>
            <person name="Husby M.E."/>
            <person name="Kamat A."/>
            <person name="Kanga B."/>
            <person name="Kashin S."/>
            <person name="Khazanovich D."/>
            <person name="Kisner P."/>
            <person name="Lance K."/>
            <person name="Lara M."/>
            <person name="Lee W."/>
            <person name="Lennon N."/>
            <person name="Letendre F."/>
            <person name="LeVine R."/>
            <person name="Lipovsky A."/>
            <person name="Liu X."/>
            <person name="Liu J."/>
            <person name="Liu S."/>
            <person name="Lokyitsang T."/>
            <person name="Lokyitsang Y."/>
            <person name="Lubonja R."/>
            <person name="Lui A."/>
            <person name="MacDonald P."/>
            <person name="Magnisalis V."/>
            <person name="Maru K."/>
            <person name="Matthews C."/>
            <person name="McCusker W."/>
            <person name="McDonough S."/>
            <person name="Mehta T."/>
            <person name="Meldrim J."/>
            <person name="Meneus L."/>
            <person name="Mihai O."/>
            <person name="Mihalev A."/>
            <person name="Mihova T."/>
            <person name="Mittelman R."/>
            <person name="Mlenga V."/>
            <person name="Montmayeur A."/>
            <person name="Mulrain L."/>
            <person name="Navidi A."/>
            <person name="Naylor J."/>
            <person name="Negash T."/>
            <person name="Nguyen T."/>
            <person name="Nguyen N."/>
            <person name="Nicol R."/>
            <person name="Norbu C."/>
            <person name="Norbu N."/>
            <person name="Novod N."/>
            <person name="O'Neill B."/>
            <person name="Osman S."/>
            <person name="Markiewicz E."/>
            <person name="Oyono O.L."/>
            <person name="Patti C."/>
            <person name="Phunkhang P."/>
            <person name="Pierre F."/>
            <person name="Priest M."/>
            <person name="Raghuraman S."/>
            <person name="Rege F."/>
            <person name="Reyes R."/>
            <person name="Rise C."/>
            <person name="Rogov P."/>
            <person name="Ross K."/>
            <person name="Ryan E."/>
            <person name="Settipalli S."/>
            <person name="Shea T."/>
            <person name="Sherpa N."/>
            <person name="Shi L."/>
            <person name="Shih D."/>
            <person name="Sparrow T."/>
            <person name="Spaulding J."/>
            <person name="Stalker J."/>
            <person name="Stange-Thomann N."/>
            <person name="Stavropoulos S."/>
            <person name="Stone C."/>
            <person name="Strader C."/>
            <person name="Tesfaye S."/>
            <person name="Thomson T."/>
            <person name="Thoulutsang Y."/>
            <person name="Thoulutsang D."/>
            <person name="Topham K."/>
            <person name="Topping I."/>
            <person name="Tsamla T."/>
            <person name="Vassiliev H."/>
            <person name="Vo A."/>
            <person name="Wangchuk T."/>
            <person name="Wangdi T."/>
            <person name="Weiand M."/>
            <person name="Wilkinson J."/>
            <person name="Wilson A."/>
            <person name="Yadav S."/>
            <person name="Young G."/>
            <person name="Yu Q."/>
            <person name="Zembek L."/>
            <person name="Zhong D."/>
            <person name="Zimmer A."/>
            <person name="Zwirko Z."/>
            <person name="Jaffe D.B."/>
            <person name="Alvarez P."/>
            <person name="Brockman W."/>
            <person name="Butler J."/>
            <person name="Chin C."/>
            <person name="Gnerre S."/>
            <person name="Grabherr M."/>
            <person name="Kleber M."/>
            <person name="Mauceli E."/>
            <person name="MacCallum I."/>
        </authorList>
    </citation>
    <scope>NUCLEOTIDE SEQUENCE [LARGE SCALE GENOMIC DNA]</scope>
    <source>
        <strain evidence="3">Rob3c / Tucson 14021-0248.25</strain>
    </source>
</reference>
<name>B4IIF3_DROSE</name>
<proteinExistence type="predicted"/>
<evidence type="ECO:0000313" key="3">
    <source>
        <dbReference type="Proteomes" id="UP000001292"/>
    </source>
</evidence>
<sequence>MQVEQMPGDGGWMRSSGSGRRRGKAEGCLEGDEERKQAEVEVLVLAPGRCSPC</sequence>
<evidence type="ECO:0000313" key="2">
    <source>
        <dbReference type="EMBL" id="EDW49697.1"/>
    </source>
</evidence>
<dbReference type="AlphaFoldDB" id="B4IIF3"/>
<dbReference type="HOGENOM" id="CLU_3070941_0_0_1"/>
<dbReference type="Proteomes" id="UP000001292">
    <property type="component" value="Unassembled WGS sequence"/>
</dbReference>
<gene>
    <name evidence="2" type="primary">Dsec\GM23208</name>
    <name evidence="2" type="ORF">Dsec_GM23208</name>
</gene>
<keyword evidence="3" id="KW-1185">Reference proteome</keyword>
<protein>
    <submittedName>
        <fullName evidence="2">GM23208</fullName>
    </submittedName>
</protein>